<keyword evidence="2" id="KW-1185">Reference proteome</keyword>
<dbReference type="AlphaFoldDB" id="A0A5B8VIR9"/>
<dbReference type="EMBL" id="CP042434">
    <property type="protein sequence ID" value="QEC70905.1"/>
    <property type="molecule type" value="Genomic_DNA"/>
</dbReference>
<dbReference type="RefSeq" id="WP_146780165.1">
    <property type="nucleotide sequence ID" value="NZ_CP042434.1"/>
</dbReference>
<proteinExistence type="predicted"/>
<protein>
    <recommendedName>
        <fullName evidence="3">TonB-dependent receptor plug domain-containing protein</fullName>
    </recommendedName>
</protein>
<name>A0A5B8VIR9_9BACT</name>
<dbReference type="Proteomes" id="UP000321291">
    <property type="component" value="Chromosome"/>
</dbReference>
<evidence type="ECO:0000313" key="1">
    <source>
        <dbReference type="EMBL" id="QEC70905.1"/>
    </source>
</evidence>
<accession>A0A5B8VIR9</accession>
<dbReference type="KEGG" id="agi:FSB73_03655"/>
<dbReference type="OrthoDB" id="7432683at2"/>
<evidence type="ECO:0000313" key="2">
    <source>
        <dbReference type="Proteomes" id="UP000321291"/>
    </source>
</evidence>
<evidence type="ECO:0008006" key="3">
    <source>
        <dbReference type="Google" id="ProtNLM"/>
    </source>
</evidence>
<dbReference type="Gene3D" id="2.170.130.10">
    <property type="entry name" value="TonB-dependent receptor, plug domain"/>
    <property type="match status" value="1"/>
</dbReference>
<gene>
    <name evidence="1" type="ORF">FSB73_03655</name>
</gene>
<dbReference type="SUPFAM" id="SSF56935">
    <property type="entry name" value="Porins"/>
    <property type="match status" value="1"/>
</dbReference>
<organism evidence="1 2">
    <name type="scientific">Arachidicoccus ginsenosidivorans</name>
    <dbReference type="NCBI Taxonomy" id="496057"/>
    <lineage>
        <taxon>Bacteria</taxon>
        <taxon>Pseudomonadati</taxon>
        <taxon>Bacteroidota</taxon>
        <taxon>Chitinophagia</taxon>
        <taxon>Chitinophagales</taxon>
        <taxon>Chitinophagaceae</taxon>
        <taxon>Arachidicoccus</taxon>
    </lineage>
</organism>
<dbReference type="InterPro" id="IPR037066">
    <property type="entry name" value="Plug_dom_sf"/>
</dbReference>
<sequence>MLAGKAGKTDINIHGAEAHKKGIFSDSTRSLGEVVVVGFGKQRKQRITGAAERSVNRKMKRMTNKGIMIKGRQSDSITPDYQTQPLFVVDGKLLKEGQSYSLDPKDIDKVTIINAKDGVPVYGKKAKNGVILVTTKKQALLDFLPDNRIAGGKLPKNKLDTIQNRNFTGSLAGKVPGIVVLESSTKLPLRQVHITRLSGDLAPVNGFDALKKYLEKKLVKGIIEQGLIHVDTARIYFQVYLENTSQGKRTKVTHITSTDKAVEDWFRFAAQKTAGWPDWQVEKAKTSKRVDDVNGVKDSAKMEITLFK</sequence>
<reference evidence="1 2" key="1">
    <citation type="journal article" date="2017" name="Int. J. Syst. Evol. Microbiol.">
        <title>Arachidicoccus ginsenosidivorans sp. nov., with ginsenoside-converting activity isolated from ginseng cultivating soil.</title>
        <authorList>
            <person name="Siddiqi M.Z."/>
            <person name="Aslam Z."/>
            <person name="Im W.T."/>
        </authorList>
    </citation>
    <scope>NUCLEOTIDE SEQUENCE [LARGE SCALE GENOMIC DNA]</scope>
    <source>
        <strain evidence="1 2">Gsoil 809</strain>
    </source>
</reference>